<protein>
    <submittedName>
        <fullName evidence="7">Site-specific tyrosine recombinase XerC</fullName>
    </submittedName>
</protein>
<dbReference type="PANTHER" id="PTHR30349:SF90">
    <property type="entry name" value="TYROSINE RECOMBINASE XERD"/>
    <property type="match status" value="1"/>
</dbReference>
<evidence type="ECO:0000256" key="1">
    <source>
        <dbReference type="ARBA" id="ARBA00022908"/>
    </source>
</evidence>
<evidence type="ECO:0000313" key="7">
    <source>
        <dbReference type="EMBL" id="QDV07295.1"/>
    </source>
</evidence>
<dbReference type="GO" id="GO:0006310">
    <property type="term" value="P:DNA recombination"/>
    <property type="evidence" value="ECO:0007669"/>
    <property type="project" value="UniProtKB-KW"/>
</dbReference>
<organism evidence="7 8">
    <name type="scientific">Saltatorellus ferox</name>
    <dbReference type="NCBI Taxonomy" id="2528018"/>
    <lineage>
        <taxon>Bacteria</taxon>
        <taxon>Pseudomonadati</taxon>
        <taxon>Planctomycetota</taxon>
        <taxon>Planctomycetia</taxon>
        <taxon>Planctomycetia incertae sedis</taxon>
        <taxon>Saltatorellus</taxon>
    </lineage>
</organism>
<keyword evidence="1" id="KW-0229">DNA integration</keyword>
<feature type="domain" description="Core-binding (CB)" evidence="6">
    <location>
        <begin position="76"/>
        <end position="160"/>
    </location>
</feature>
<dbReference type="PANTHER" id="PTHR30349">
    <property type="entry name" value="PHAGE INTEGRASE-RELATED"/>
    <property type="match status" value="1"/>
</dbReference>
<sequence>MRFLDQRGKRRELFLFESKRVSEAFERRVRELLAHRQTGETLSPDMLRWISAMAPKYRKRLVAWGVIDERRVAAVGSIERLEAAWAASIEARGVTEQHLRQTTAQVRRIFEALGVETWLDIDVLEIQNELARRCRGDKGWGVARHNHHVTSLRHFGKWLTDEKLVVENTLASLSKRSRGSEMPRHPRRDGTVAEFKLLLERTRASDQSVLDMTPDLRALLYWTAALTGLRAGELGRFKVSWIHWRRDDDGEVTPGYLLPEANETKAGKQSGRRDPIVLQSDLEDALAAHCDGKAVNAKVFPSFQVSNAAAMLRADLELAEIPYVDGAGRFFDFHALRHTFITWAGRSGADPKTHQTLARHADYAQTAHYSHTRLDALSAAVEAMPHLGGRAER</sequence>
<keyword evidence="2 4" id="KW-0238">DNA-binding</keyword>
<dbReference type="GO" id="GO:0015074">
    <property type="term" value="P:DNA integration"/>
    <property type="evidence" value="ECO:0007669"/>
    <property type="project" value="UniProtKB-KW"/>
</dbReference>
<dbReference type="InterPro" id="IPR002104">
    <property type="entry name" value="Integrase_catalytic"/>
</dbReference>
<accession>A0A518ETA0</accession>
<dbReference type="Proteomes" id="UP000320390">
    <property type="component" value="Chromosome"/>
</dbReference>
<dbReference type="AlphaFoldDB" id="A0A518ETA0"/>
<dbReference type="InterPro" id="IPR011010">
    <property type="entry name" value="DNA_brk_join_enz"/>
</dbReference>
<evidence type="ECO:0000256" key="4">
    <source>
        <dbReference type="PROSITE-ProRule" id="PRU01248"/>
    </source>
</evidence>
<dbReference type="InterPro" id="IPR013762">
    <property type="entry name" value="Integrase-like_cat_sf"/>
</dbReference>
<name>A0A518ETA0_9BACT</name>
<evidence type="ECO:0000259" key="6">
    <source>
        <dbReference type="PROSITE" id="PS51900"/>
    </source>
</evidence>
<dbReference type="OrthoDB" id="292546at2"/>
<evidence type="ECO:0000259" key="5">
    <source>
        <dbReference type="PROSITE" id="PS51898"/>
    </source>
</evidence>
<dbReference type="PROSITE" id="PS51898">
    <property type="entry name" value="TYR_RECOMBINASE"/>
    <property type="match status" value="1"/>
</dbReference>
<dbReference type="InterPro" id="IPR044068">
    <property type="entry name" value="CB"/>
</dbReference>
<dbReference type="Pfam" id="PF00589">
    <property type="entry name" value="Phage_integrase"/>
    <property type="match status" value="1"/>
</dbReference>
<dbReference type="InterPro" id="IPR050090">
    <property type="entry name" value="Tyrosine_recombinase_XerCD"/>
</dbReference>
<proteinExistence type="predicted"/>
<dbReference type="EMBL" id="CP036434">
    <property type="protein sequence ID" value="QDV07295.1"/>
    <property type="molecule type" value="Genomic_DNA"/>
</dbReference>
<dbReference type="PROSITE" id="PS51900">
    <property type="entry name" value="CB"/>
    <property type="match status" value="1"/>
</dbReference>
<dbReference type="SUPFAM" id="SSF56349">
    <property type="entry name" value="DNA breaking-rejoining enzymes"/>
    <property type="match status" value="1"/>
</dbReference>
<dbReference type="RefSeq" id="WP_145198222.1">
    <property type="nucleotide sequence ID" value="NZ_CP036434.1"/>
</dbReference>
<reference evidence="7 8" key="1">
    <citation type="submission" date="2019-02" db="EMBL/GenBank/DDBJ databases">
        <title>Deep-cultivation of Planctomycetes and their phenomic and genomic characterization uncovers novel biology.</title>
        <authorList>
            <person name="Wiegand S."/>
            <person name="Jogler M."/>
            <person name="Boedeker C."/>
            <person name="Pinto D."/>
            <person name="Vollmers J."/>
            <person name="Rivas-Marin E."/>
            <person name="Kohn T."/>
            <person name="Peeters S.H."/>
            <person name="Heuer A."/>
            <person name="Rast P."/>
            <person name="Oberbeckmann S."/>
            <person name="Bunk B."/>
            <person name="Jeske O."/>
            <person name="Meyerdierks A."/>
            <person name="Storesund J.E."/>
            <person name="Kallscheuer N."/>
            <person name="Luecker S."/>
            <person name="Lage O.M."/>
            <person name="Pohl T."/>
            <person name="Merkel B.J."/>
            <person name="Hornburger P."/>
            <person name="Mueller R.-W."/>
            <person name="Bruemmer F."/>
            <person name="Labrenz M."/>
            <person name="Spormann A.M."/>
            <person name="Op den Camp H."/>
            <person name="Overmann J."/>
            <person name="Amann R."/>
            <person name="Jetten M.S.M."/>
            <person name="Mascher T."/>
            <person name="Medema M.H."/>
            <person name="Devos D.P."/>
            <person name="Kaster A.-K."/>
            <person name="Ovreas L."/>
            <person name="Rohde M."/>
            <person name="Galperin M.Y."/>
            <person name="Jogler C."/>
        </authorList>
    </citation>
    <scope>NUCLEOTIDE SEQUENCE [LARGE SCALE GENOMIC DNA]</scope>
    <source>
        <strain evidence="7 8">Poly30</strain>
    </source>
</reference>
<feature type="domain" description="Tyr recombinase" evidence="5">
    <location>
        <begin position="185"/>
        <end position="382"/>
    </location>
</feature>
<dbReference type="Gene3D" id="1.10.443.10">
    <property type="entry name" value="Intergrase catalytic core"/>
    <property type="match status" value="1"/>
</dbReference>
<evidence type="ECO:0000256" key="2">
    <source>
        <dbReference type="ARBA" id="ARBA00023125"/>
    </source>
</evidence>
<dbReference type="GO" id="GO:0003677">
    <property type="term" value="F:DNA binding"/>
    <property type="evidence" value="ECO:0007669"/>
    <property type="project" value="UniProtKB-UniRule"/>
</dbReference>
<keyword evidence="8" id="KW-1185">Reference proteome</keyword>
<gene>
    <name evidence="7" type="ORF">Poly30_28180</name>
</gene>
<evidence type="ECO:0000313" key="8">
    <source>
        <dbReference type="Proteomes" id="UP000320390"/>
    </source>
</evidence>
<evidence type="ECO:0000256" key="3">
    <source>
        <dbReference type="ARBA" id="ARBA00023172"/>
    </source>
</evidence>
<keyword evidence="3" id="KW-0233">DNA recombination</keyword>